<comment type="caution">
    <text evidence="8">The sequence shown here is derived from an EMBL/GenBank/DDBJ whole genome shotgun (WGS) entry which is preliminary data.</text>
</comment>
<feature type="coiled-coil region" evidence="6">
    <location>
        <begin position="146"/>
        <end position="173"/>
    </location>
</feature>
<dbReference type="PANTHER" id="PTHR43065:SF46">
    <property type="entry name" value="C4-DICARBOXYLATE TRANSPORT SENSOR PROTEIN DCTB"/>
    <property type="match status" value="1"/>
</dbReference>
<accession>X0W8B6</accession>
<dbReference type="CDD" id="cd00082">
    <property type="entry name" value="HisKA"/>
    <property type="match status" value="1"/>
</dbReference>
<keyword evidence="2" id="KW-0547">Nucleotide-binding</keyword>
<protein>
    <recommendedName>
        <fullName evidence="7">PAC domain-containing protein</fullName>
    </recommendedName>
</protein>
<dbReference type="GO" id="GO:0000155">
    <property type="term" value="F:phosphorelay sensor kinase activity"/>
    <property type="evidence" value="ECO:0007669"/>
    <property type="project" value="InterPro"/>
</dbReference>
<evidence type="ECO:0000256" key="2">
    <source>
        <dbReference type="ARBA" id="ARBA00022741"/>
    </source>
</evidence>
<feature type="non-terminal residue" evidence="8">
    <location>
        <position position="256"/>
    </location>
</feature>
<keyword evidence="1" id="KW-0808">Transferase</keyword>
<dbReference type="GO" id="GO:0005524">
    <property type="term" value="F:ATP binding"/>
    <property type="evidence" value="ECO:0007669"/>
    <property type="project" value="UniProtKB-KW"/>
</dbReference>
<evidence type="ECO:0000259" key="7">
    <source>
        <dbReference type="PROSITE" id="PS50113"/>
    </source>
</evidence>
<keyword evidence="5" id="KW-0902">Two-component regulatory system</keyword>
<name>X0W8B6_9ZZZZ</name>
<dbReference type="PANTHER" id="PTHR43065">
    <property type="entry name" value="SENSOR HISTIDINE KINASE"/>
    <property type="match status" value="1"/>
</dbReference>
<keyword evidence="3" id="KW-0418">Kinase</keyword>
<keyword evidence="6" id="KW-0175">Coiled coil</keyword>
<dbReference type="PROSITE" id="PS50113">
    <property type="entry name" value="PAC"/>
    <property type="match status" value="1"/>
</dbReference>
<organism evidence="8">
    <name type="scientific">marine sediment metagenome</name>
    <dbReference type="NCBI Taxonomy" id="412755"/>
    <lineage>
        <taxon>unclassified sequences</taxon>
        <taxon>metagenomes</taxon>
        <taxon>ecological metagenomes</taxon>
    </lineage>
</organism>
<evidence type="ECO:0000256" key="1">
    <source>
        <dbReference type="ARBA" id="ARBA00022679"/>
    </source>
</evidence>
<evidence type="ECO:0000256" key="4">
    <source>
        <dbReference type="ARBA" id="ARBA00022840"/>
    </source>
</evidence>
<dbReference type="SMART" id="SM00388">
    <property type="entry name" value="HisKA"/>
    <property type="match status" value="1"/>
</dbReference>
<dbReference type="EMBL" id="BARS01034933">
    <property type="protein sequence ID" value="GAG27199.1"/>
    <property type="molecule type" value="Genomic_DNA"/>
</dbReference>
<keyword evidence="4" id="KW-0067">ATP-binding</keyword>
<dbReference type="Gene3D" id="1.10.287.130">
    <property type="match status" value="1"/>
</dbReference>
<dbReference type="InterPro" id="IPR036097">
    <property type="entry name" value="HisK_dim/P_sf"/>
</dbReference>
<gene>
    <name evidence="8" type="ORF">S01H1_53900</name>
</gene>
<dbReference type="SUPFAM" id="SSF47384">
    <property type="entry name" value="Homodimeric domain of signal transducing histidine kinase"/>
    <property type="match status" value="1"/>
</dbReference>
<proteinExistence type="predicted"/>
<sequence length="256" mass="28924">MDAVGKIIGASTIARNITEQKKVDKTLKESEHALRERVKELTCLYSLAKLVERPGRSLEEILEGIVKLLPPAWLFPEIASARIILNGHTYSTSNFREGGQRQVANIVINEEQRGVVEVVYLEKKPELDEGPFLREERSLIEAIAREVALIVERKQTEEDKERLQDQLRHADRLATIGQLSAGVAHELNEPIGSILGFAQLIKRYPELSEQAIQDIEKITKASLHAREVVKKLMLFARQMPPQKTRVSLNLVIEEGL</sequence>
<evidence type="ECO:0000256" key="3">
    <source>
        <dbReference type="ARBA" id="ARBA00022777"/>
    </source>
</evidence>
<evidence type="ECO:0000256" key="6">
    <source>
        <dbReference type="SAM" id="Coils"/>
    </source>
</evidence>
<dbReference type="AlphaFoldDB" id="X0W8B6"/>
<feature type="domain" description="PAC" evidence="7">
    <location>
        <begin position="1"/>
        <end position="29"/>
    </location>
</feature>
<dbReference type="InterPro" id="IPR000700">
    <property type="entry name" value="PAS-assoc_C"/>
</dbReference>
<evidence type="ECO:0000313" key="8">
    <source>
        <dbReference type="EMBL" id="GAG27199.1"/>
    </source>
</evidence>
<reference evidence="8" key="1">
    <citation type="journal article" date="2014" name="Front. Microbiol.">
        <title>High frequency of phylogenetically diverse reductive dehalogenase-homologous genes in deep subseafloor sedimentary metagenomes.</title>
        <authorList>
            <person name="Kawai M."/>
            <person name="Futagami T."/>
            <person name="Toyoda A."/>
            <person name="Takaki Y."/>
            <person name="Nishi S."/>
            <person name="Hori S."/>
            <person name="Arai W."/>
            <person name="Tsubouchi T."/>
            <person name="Morono Y."/>
            <person name="Uchiyama I."/>
            <person name="Ito T."/>
            <person name="Fujiyama A."/>
            <person name="Inagaki F."/>
            <person name="Takami H."/>
        </authorList>
    </citation>
    <scope>NUCLEOTIDE SEQUENCE</scope>
    <source>
        <strain evidence="8">Expedition CK06-06</strain>
    </source>
</reference>
<evidence type="ECO:0000256" key="5">
    <source>
        <dbReference type="ARBA" id="ARBA00023012"/>
    </source>
</evidence>
<dbReference type="Pfam" id="PF00512">
    <property type="entry name" value="HisKA"/>
    <property type="match status" value="1"/>
</dbReference>
<dbReference type="InterPro" id="IPR003661">
    <property type="entry name" value="HisK_dim/P_dom"/>
</dbReference>